<proteinExistence type="predicted"/>
<reference evidence="1 2" key="1">
    <citation type="submission" date="2020-12" db="EMBL/GenBank/DDBJ databases">
        <title>HMF7856_wgs.fasta genome submission.</title>
        <authorList>
            <person name="Kang H."/>
            <person name="Kim H."/>
            <person name="Joh K."/>
        </authorList>
    </citation>
    <scope>NUCLEOTIDE SEQUENCE [LARGE SCALE GENOMIC DNA]</scope>
    <source>
        <strain evidence="1 2">HMF7856</strain>
    </source>
</reference>
<evidence type="ECO:0000313" key="2">
    <source>
        <dbReference type="Proteomes" id="UP000429232"/>
    </source>
</evidence>
<protein>
    <submittedName>
        <fullName evidence="1">Uncharacterized protein</fullName>
    </submittedName>
</protein>
<gene>
    <name evidence="1" type="ORF">GO620_015270</name>
</gene>
<dbReference type="RefSeq" id="WP_157524627.1">
    <property type="nucleotide sequence ID" value="NZ_CP066775.1"/>
</dbReference>
<accession>A0A6I4HYH1</accession>
<dbReference type="KEGG" id="mgik:GO620_015270"/>
<dbReference type="EMBL" id="CP066775">
    <property type="protein sequence ID" value="QQL49514.1"/>
    <property type="molecule type" value="Genomic_DNA"/>
</dbReference>
<organism evidence="1 2">
    <name type="scientific">Mucilaginibacter ginkgonis</name>
    <dbReference type="NCBI Taxonomy" id="2682091"/>
    <lineage>
        <taxon>Bacteria</taxon>
        <taxon>Pseudomonadati</taxon>
        <taxon>Bacteroidota</taxon>
        <taxon>Sphingobacteriia</taxon>
        <taxon>Sphingobacteriales</taxon>
        <taxon>Sphingobacteriaceae</taxon>
        <taxon>Mucilaginibacter</taxon>
    </lineage>
</organism>
<dbReference type="AlphaFoldDB" id="A0A6I4HYH1"/>
<keyword evidence="2" id="KW-1185">Reference proteome</keyword>
<name>A0A6I4HYH1_9SPHI</name>
<sequence>MNPFFITLEDGKELKIIPETKVFMDGHPIITHDYSVYSKQREDSELFAKTGTSTTEDKTTNPNYMGMITFEEPGRYFSYTRDSIQQLSSEELNEVISQITEHREKPESWNL</sequence>
<dbReference type="Proteomes" id="UP000429232">
    <property type="component" value="Chromosome"/>
</dbReference>
<evidence type="ECO:0000313" key="1">
    <source>
        <dbReference type="EMBL" id="QQL49514.1"/>
    </source>
</evidence>